<feature type="transmembrane region" description="Helical" evidence="9">
    <location>
        <begin position="293"/>
        <end position="316"/>
    </location>
</feature>
<evidence type="ECO:0000256" key="1">
    <source>
        <dbReference type="ARBA" id="ARBA00004651"/>
    </source>
</evidence>
<reference evidence="13 14" key="1">
    <citation type="submission" date="2021-01" db="EMBL/GenBank/DDBJ databases">
        <title>Sequencing the genomes of 1000 actinobacteria strains.</title>
        <authorList>
            <person name="Klenk H.-P."/>
        </authorList>
    </citation>
    <scope>NUCLEOTIDE SEQUENCE [LARGE SCALE GENOMIC DNA]</scope>
    <source>
        <strain evidence="13 14">DSM 46000</strain>
    </source>
</reference>
<accession>A0ABS2LJE4</accession>
<dbReference type="InterPro" id="IPR014756">
    <property type="entry name" value="Ig_E-set"/>
</dbReference>
<evidence type="ECO:0000313" key="14">
    <source>
        <dbReference type="Proteomes" id="UP000698059"/>
    </source>
</evidence>
<proteinExistence type="predicted"/>
<evidence type="ECO:0000256" key="2">
    <source>
        <dbReference type="ARBA" id="ARBA00022475"/>
    </source>
</evidence>
<dbReference type="PANTHER" id="PTHR34820">
    <property type="entry name" value="INNER MEMBRANE PROTEIN YEBZ"/>
    <property type="match status" value="1"/>
</dbReference>
<evidence type="ECO:0000313" key="13">
    <source>
        <dbReference type="EMBL" id="MBM7480549.1"/>
    </source>
</evidence>
<feature type="transmembrane region" description="Helical" evidence="9">
    <location>
        <begin position="223"/>
        <end position="246"/>
    </location>
</feature>
<evidence type="ECO:0000256" key="4">
    <source>
        <dbReference type="ARBA" id="ARBA00022723"/>
    </source>
</evidence>
<dbReference type="InterPro" id="IPR007348">
    <property type="entry name" value="CopC_dom"/>
</dbReference>
<keyword evidence="6 9" id="KW-1133">Transmembrane helix</keyword>
<comment type="caution">
    <text evidence="13">The sequence shown here is derived from an EMBL/GenBank/DDBJ whole genome shotgun (WGS) entry which is preliminary data.</text>
</comment>
<evidence type="ECO:0000256" key="7">
    <source>
        <dbReference type="ARBA" id="ARBA00023008"/>
    </source>
</evidence>
<evidence type="ECO:0000256" key="8">
    <source>
        <dbReference type="ARBA" id="ARBA00023136"/>
    </source>
</evidence>
<keyword evidence="8 9" id="KW-0472">Membrane</keyword>
<dbReference type="Pfam" id="PF04234">
    <property type="entry name" value="CopC"/>
    <property type="match status" value="1"/>
</dbReference>
<keyword evidence="3 9" id="KW-0812">Transmembrane</keyword>
<feature type="transmembrane region" description="Helical" evidence="9">
    <location>
        <begin position="146"/>
        <end position="164"/>
    </location>
</feature>
<gene>
    <name evidence="13" type="ORF">JOD49_003469</name>
</gene>
<feature type="transmembrane region" description="Helical" evidence="9">
    <location>
        <begin position="267"/>
        <end position="287"/>
    </location>
</feature>
<keyword evidence="4" id="KW-0479">Metal-binding</keyword>
<name>A0ABS2LJE4_9CELL</name>
<feature type="transmembrane region" description="Helical" evidence="9">
    <location>
        <begin position="184"/>
        <end position="203"/>
    </location>
</feature>
<keyword evidence="7" id="KW-0186">Copper</keyword>
<feature type="signal peptide" evidence="10">
    <location>
        <begin position="1"/>
        <end position="17"/>
    </location>
</feature>
<dbReference type="SUPFAM" id="SSF81296">
    <property type="entry name" value="E set domains"/>
    <property type="match status" value="1"/>
</dbReference>
<protein>
    <submittedName>
        <fullName evidence="13">Copper transport protein</fullName>
    </submittedName>
</protein>
<dbReference type="Gene3D" id="2.60.40.1220">
    <property type="match status" value="1"/>
</dbReference>
<comment type="subcellular location">
    <subcellularLocation>
        <location evidence="1">Cell membrane</location>
        <topology evidence="1">Multi-pass membrane protein</topology>
    </subcellularLocation>
</comment>
<feature type="transmembrane region" description="Helical" evidence="9">
    <location>
        <begin position="328"/>
        <end position="349"/>
    </location>
</feature>
<feature type="chain" id="PRO_5045127817" evidence="10">
    <location>
        <begin position="18"/>
        <end position="560"/>
    </location>
</feature>
<dbReference type="InterPro" id="IPR008457">
    <property type="entry name" value="Cu-R_CopD_dom"/>
</dbReference>
<evidence type="ECO:0000256" key="3">
    <source>
        <dbReference type="ARBA" id="ARBA00022692"/>
    </source>
</evidence>
<evidence type="ECO:0000256" key="5">
    <source>
        <dbReference type="ARBA" id="ARBA00022729"/>
    </source>
</evidence>
<dbReference type="InterPro" id="IPR014755">
    <property type="entry name" value="Cu-Rt/internalin_Ig-like"/>
</dbReference>
<keyword evidence="14" id="KW-1185">Reference proteome</keyword>
<feature type="domain" description="Copper resistance protein D" evidence="12">
    <location>
        <begin position="331"/>
        <end position="428"/>
    </location>
</feature>
<feature type="transmembrane region" description="Helical" evidence="9">
    <location>
        <begin position="369"/>
        <end position="390"/>
    </location>
</feature>
<dbReference type="EMBL" id="JAFBBO010000001">
    <property type="protein sequence ID" value="MBM7480549.1"/>
    <property type="molecule type" value="Genomic_DNA"/>
</dbReference>
<feature type="transmembrane region" description="Helical" evidence="9">
    <location>
        <begin position="411"/>
        <end position="430"/>
    </location>
</feature>
<evidence type="ECO:0000259" key="12">
    <source>
        <dbReference type="Pfam" id="PF05425"/>
    </source>
</evidence>
<dbReference type="PANTHER" id="PTHR34820:SF4">
    <property type="entry name" value="INNER MEMBRANE PROTEIN YEBZ"/>
    <property type="match status" value="1"/>
</dbReference>
<feature type="domain" description="CopC" evidence="11">
    <location>
        <begin position="23"/>
        <end position="118"/>
    </location>
</feature>
<evidence type="ECO:0000259" key="11">
    <source>
        <dbReference type="Pfam" id="PF04234"/>
    </source>
</evidence>
<sequence>MLLVLLAGLGTGALAGAAPVAAHAILVDTSPRQGATSDTSPERVVLRFDEPVTVLDGSLVVSDLRGERWDLEQVTTTDGGHTVSVALPPDLPDGQYLASWRLLSLDTHVTGGSIDFTVGTRHGAPGTHPTGPEAPGTSPLGASARGIVAVGTSLLAGVALSVLAIGRGRASGLAASPRIRRLEVAGLGLLVLGTGLGLATQVADLSDRRPVDLLDTEAWAGVLASSGPWLLARSAALLGWVGLWIWQSRSGRGPRDGRDATGSPARLATVALAVTLAASIAAGGHAGAEPDPWLTLTVTTAHVLAAGIWVGGLALLATHLRGPWRTALVTALPAWSTLALITVVVLVATGTLQAARALGPVAALWSTGYGRLLLAKVLVVIGLLLVANVARRAVPAARRSAGPVVRVHRTVLVEMLLVVLVLALSAALAATAPGRATYSPPWAGTVQLGPVTAALSIEETRSGPQVIRIDLSSADGTEVLPDSLDLTVTQSERGIGPLPVVLRRDYARAPATVDTADDVPATVYVSEPTVVPAPGTWEIDVLVTLDEVTAYSARVTYVAW</sequence>
<dbReference type="Proteomes" id="UP000698059">
    <property type="component" value="Unassembled WGS sequence"/>
</dbReference>
<dbReference type="InterPro" id="IPR032694">
    <property type="entry name" value="CopC/D"/>
</dbReference>
<keyword evidence="2" id="KW-1003">Cell membrane</keyword>
<dbReference type="Pfam" id="PF05425">
    <property type="entry name" value="CopD"/>
    <property type="match status" value="1"/>
</dbReference>
<evidence type="ECO:0000256" key="9">
    <source>
        <dbReference type="SAM" id="Phobius"/>
    </source>
</evidence>
<organism evidence="13 14">
    <name type="scientific">Oerskovia jenensis</name>
    <dbReference type="NCBI Taxonomy" id="162169"/>
    <lineage>
        <taxon>Bacteria</taxon>
        <taxon>Bacillati</taxon>
        <taxon>Actinomycetota</taxon>
        <taxon>Actinomycetes</taxon>
        <taxon>Micrococcales</taxon>
        <taxon>Cellulomonadaceae</taxon>
        <taxon>Oerskovia</taxon>
    </lineage>
</organism>
<dbReference type="RefSeq" id="WP_205308306.1">
    <property type="nucleotide sequence ID" value="NZ_BAAAVF010000001.1"/>
</dbReference>
<evidence type="ECO:0000256" key="6">
    <source>
        <dbReference type="ARBA" id="ARBA00022989"/>
    </source>
</evidence>
<keyword evidence="5 10" id="KW-0732">Signal</keyword>
<evidence type="ECO:0000256" key="10">
    <source>
        <dbReference type="SAM" id="SignalP"/>
    </source>
</evidence>